<dbReference type="Gene3D" id="1.10.1040.10">
    <property type="entry name" value="N-(1-d-carboxylethyl)-l-norvaline Dehydrogenase, domain 2"/>
    <property type="match status" value="1"/>
</dbReference>
<dbReference type="PANTHER" id="PTHR43362:SF1">
    <property type="entry name" value="MANNITOL DEHYDROGENASE 2-RELATED"/>
    <property type="match status" value="1"/>
</dbReference>
<dbReference type="Proteomes" id="UP000225972">
    <property type="component" value="Unassembled WGS sequence"/>
</dbReference>
<evidence type="ECO:0000313" key="5">
    <source>
        <dbReference type="Proteomes" id="UP000225972"/>
    </source>
</evidence>
<sequence length="470" mass="50925">MTQDMSNAPKTGIVHLGLGAFFRSHGAVYIQNAMKKDGGDWGIIGVSLRSPGVRDKLREQNWRYTAAEMGPEGLKTQDITVLNDVLVAPENPQAVLDAMADETVKIVSLTITEKGYCLASSDGALDMNHPDIQHDIAHDMPKSAPGYIVRALQHRRAAGLRPFTVMSLDNLPNNGAQIKAAVLSLASQIDPDLAAWIESEARFPSTMVDRIVPATTDALIAQIANHTGEQDVAPVGHEPFSQWVIEDQFVDNNRPDFASVGAQFVQDVTAFEHMKLRMLNGTHSSLAYLGAVAGFRTVSEACENADIVNFLSHLWTAEIIPTLTPPEATDLPAYAEALLQRYQNPAIQHRLEQIAMDGSQKLPQRLLGTIQDNAKAGRSFDGLALAVAGWVRFLEGKDDNDNALSISDPLQDQLQELITTAATRDDLVTKLIGFKAVFSDPPAELAPALLAALAKLDDKGALAAMRETAR</sequence>
<dbReference type="InterPro" id="IPR013118">
    <property type="entry name" value="Mannitol_DH_C"/>
</dbReference>
<dbReference type="InterPro" id="IPR050988">
    <property type="entry name" value="Mannitol_DH/Oxidoreductase"/>
</dbReference>
<proteinExistence type="predicted"/>
<dbReference type="Gene3D" id="3.40.50.720">
    <property type="entry name" value="NAD(P)-binding Rossmann-like Domain"/>
    <property type="match status" value="1"/>
</dbReference>
<dbReference type="InterPro" id="IPR008927">
    <property type="entry name" value="6-PGluconate_DH-like_C_sf"/>
</dbReference>
<dbReference type="Pfam" id="PF01232">
    <property type="entry name" value="Mannitol_dh"/>
    <property type="match status" value="1"/>
</dbReference>
<dbReference type="SUPFAM" id="SSF48179">
    <property type="entry name" value="6-phosphogluconate dehydrogenase C-terminal domain-like"/>
    <property type="match status" value="1"/>
</dbReference>
<reference evidence="5" key="1">
    <citation type="submission" date="2017-05" db="EMBL/GenBank/DDBJ databases">
        <authorList>
            <person name="Rodrigo-Torres L."/>
            <person name="Arahal R. D."/>
            <person name="Lucena T."/>
        </authorList>
    </citation>
    <scope>NUCLEOTIDE SEQUENCE [LARGE SCALE GENOMIC DNA]</scope>
    <source>
        <strain evidence="5">CECT 8649</strain>
    </source>
</reference>
<dbReference type="EMBL" id="FXXP01000001">
    <property type="protein sequence ID" value="SMX26437.1"/>
    <property type="molecule type" value="Genomic_DNA"/>
</dbReference>
<dbReference type="PANTHER" id="PTHR43362">
    <property type="entry name" value="MANNITOL DEHYDROGENASE DSF1-RELATED"/>
    <property type="match status" value="1"/>
</dbReference>
<dbReference type="EC" id="1.1.1.-" evidence="4"/>
<dbReference type="PRINTS" id="PR00084">
    <property type="entry name" value="MTLDHDRGNASE"/>
</dbReference>
<evidence type="ECO:0000256" key="1">
    <source>
        <dbReference type="ARBA" id="ARBA00023002"/>
    </source>
</evidence>
<dbReference type="SUPFAM" id="SSF51735">
    <property type="entry name" value="NAD(P)-binding Rossmann-fold domains"/>
    <property type="match status" value="1"/>
</dbReference>
<accession>A0A238J8D7</accession>
<gene>
    <name evidence="4" type="primary">por</name>
    <name evidence="4" type="ORF">TRP8649_00516</name>
</gene>
<keyword evidence="5" id="KW-1185">Reference proteome</keyword>
<dbReference type="Pfam" id="PF08125">
    <property type="entry name" value="Mannitol_dh_C"/>
    <property type="match status" value="1"/>
</dbReference>
<evidence type="ECO:0000259" key="2">
    <source>
        <dbReference type="Pfam" id="PF01232"/>
    </source>
</evidence>
<name>A0A238J8D7_9RHOB</name>
<organism evidence="4 5">
    <name type="scientific">Pelagimonas phthalicica</name>
    <dbReference type="NCBI Taxonomy" id="1037362"/>
    <lineage>
        <taxon>Bacteria</taxon>
        <taxon>Pseudomonadati</taxon>
        <taxon>Pseudomonadota</taxon>
        <taxon>Alphaproteobacteria</taxon>
        <taxon>Rhodobacterales</taxon>
        <taxon>Roseobacteraceae</taxon>
        <taxon>Pelagimonas</taxon>
    </lineage>
</organism>
<feature type="domain" description="Mannitol dehydrogenase C-terminal" evidence="3">
    <location>
        <begin position="267"/>
        <end position="440"/>
    </location>
</feature>
<evidence type="ECO:0000313" key="4">
    <source>
        <dbReference type="EMBL" id="SMX26437.1"/>
    </source>
</evidence>
<dbReference type="InterPro" id="IPR013328">
    <property type="entry name" value="6PGD_dom2"/>
</dbReference>
<dbReference type="AlphaFoldDB" id="A0A238J8D7"/>
<protein>
    <submittedName>
        <fullName evidence="4">Polyol:NADP oxidoreductase</fullName>
        <ecNumber evidence="4">1.1.1.-</ecNumber>
    </submittedName>
</protein>
<feature type="domain" description="Mannitol dehydrogenase N-terminal" evidence="2">
    <location>
        <begin position="12"/>
        <end position="255"/>
    </location>
</feature>
<dbReference type="RefSeq" id="WP_235871866.1">
    <property type="nucleotide sequence ID" value="NZ_FXXP01000001.1"/>
</dbReference>
<keyword evidence="1 4" id="KW-0560">Oxidoreductase</keyword>
<evidence type="ECO:0000259" key="3">
    <source>
        <dbReference type="Pfam" id="PF08125"/>
    </source>
</evidence>
<dbReference type="InterPro" id="IPR000669">
    <property type="entry name" value="Mannitol_DH"/>
</dbReference>
<dbReference type="InterPro" id="IPR036291">
    <property type="entry name" value="NAD(P)-bd_dom_sf"/>
</dbReference>
<dbReference type="GO" id="GO:0016616">
    <property type="term" value="F:oxidoreductase activity, acting on the CH-OH group of donors, NAD or NADP as acceptor"/>
    <property type="evidence" value="ECO:0007669"/>
    <property type="project" value="TreeGrafter"/>
</dbReference>
<dbReference type="InterPro" id="IPR013131">
    <property type="entry name" value="Mannitol_DH_N"/>
</dbReference>